<accession>A0A7X6BBA0</accession>
<comment type="caution">
    <text evidence="3">The sequence shown here is derived from an EMBL/GenBank/DDBJ whole genome shotgun (WGS) entry which is preliminary data.</text>
</comment>
<evidence type="ECO:0000256" key="2">
    <source>
        <dbReference type="SAM" id="SignalP"/>
    </source>
</evidence>
<organism evidence="3 4">
    <name type="scientific">Sphingomonas trueperi</name>
    <dbReference type="NCBI Taxonomy" id="53317"/>
    <lineage>
        <taxon>Bacteria</taxon>
        <taxon>Pseudomonadati</taxon>
        <taxon>Pseudomonadota</taxon>
        <taxon>Alphaproteobacteria</taxon>
        <taxon>Sphingomonadales</taxon>
        <taxon>Sphingomonadaceae</taxon>
        <taxon>Sphingomonas</taxon>
    </lineage>
</organism>
<reference evidence="3 4" key="1">
    <citation type="submission" date="2020-03" db="EMBL/GenBank/DDBJ databases">
        <title>Genomic Encyclopedia of Type Strains, Phase IV (KMG-IV): sequencing the most valuable type-strain genomes for metagenomic binning, comparative biology and taxonomic classification.</title>
        <authorList>
            <person name="Goeker M."/>
        </authorList>
    </citation>
    <scope>NUCLEOTIDE SEQUENCE [LARGE SCALE GENOMIC DNA]</scope>
    <source>
        <strain evidence="3 4">DSM 7225</strain>
    </source>
</reference>
<evidence type="ECO:0000256" key="1">
    <source>
        <dbReference type="SAM" id="Phobius"/>
    </source>
</evidence>
<evidence type="ECO:0000313" key="3">
    <source>
        <dbReference type="EMBL" id="NJB95940.1"/>
    </source>
</evidence>
<keyword evidence="1" id="KW-0472">Membrane</keyword>
<feature type="transmembrane region" description="Helical" evidence="1">
    <location>
        <begin position="396"/>
        <end position="416"/>
    </location>
</feature>
<keyword evidence="2" id="KW-0732">Signal</keyword>
<feature type="signal peptide" evidence="2">
    <location>
        <begin position="1"/>
        <end position="25"/>
    </location>
</feature>
<feature type="transmembrane region" description="Helical" evidence="1">
    <location>
        <begin position="367"/>
        <end position="384"/>
    </location>
</feature>
<name>A0A7X6BBA0_9SPHN</name>
<keyword evidence="4" id="KW-1185">Reference proteome</keyword>
<dbReference type="Proteomes" id="UP000531251">
    <property type="component" value="Unassembled WGS sequence"/>
</dbReference>
<feature type="chain" id="PRO_5030948342" description="Secreted protein with PEP-CTERM sorting signal" evidence="2">
    <location>
        <begin position="26"/>
        <end position="417"/>
    </location>
</feature>
<gene>
    <name evidence="3" type="ORF">GGR89_000232</name>
</gene>
<dbReference type="RefSeq" id="WP_164521746.1">
    <property type="nucleotide sequence ID" value="NZ_BAAADY010000008.1"/>
</dbReference>
<evidence type="ECO:0008006" key="5">
    <source>
        <dbReference type="Google" id="ProtNLM"/>
    </source>
</evidence>
<dbReference type="NCBIfam" id="NF035944">
    <property type="entry name" value="PEPxxWA-CTERM"/>
    <property type="match status" value="1"/>
</dbReference>
<dbReference type="Gene3D" id="3.40.390.10">
    <property type="entry name" value="Collagenase (Catalytic Domain)"/>
    <property type="match status" value="1"/>
</dbReference>
<protein>
    <recommendedName>
        <fullName evidence="5">Secreted protein with PEP-CTERM sorting signal</fullName>
    </recommendedName>
</protein>
<dbReference type="NCBIfam" id="NF038122">
    <property type="entry name" value="metallo_LGF"/>
    <property type="match status" value="1"/>
</dbReference>
<sequence>MRMGTLQLFAASAVALLALATPAGAQTHIILHDIGGVTGSPADRAFKIAASYWESVLTNNATIHINVGFQALDPDDLGGTSFRYYDGITIASYQNALAVTGTTALDAQAASHFQPLSSAGTPTVLIPAYDDPVKKDGVATAGTRVAPDGSIIGSTIALTGANLKALVNNVSGLDAEIIFSSVQAFDFNPADGISAGSYDFIGTAIHEIGHALGFTSGVDTFDNVVGPVQRIDNIPVAYGMDLFRYSAPGQLDWGFNAPAYFSLDGGATALGGNAYFSTGEYNGDGWQASHWKVVGGCTGFIGMMNPYSCDGTVDVVTAADLAVFDAIGWNLNVNLLANPTYQMSTAQIYQAYNIAHPFGTFAPVPEPAAWAMLIAGFGCVGMARRYSISKLRDQRLVLRIPLAFLVPVVAGVLMGGL</sequence>
<dbReference type="InterPro" id="IPR024079">
    <property type="entry name" value="MetalloPept_cat_dom_sf"/>
</dbReference>
<keyword evidence="1" id="KW-1133">Transmembrane helix</keyword>
<dbReference type="GO" id="GO:0008237">
    <property type="term" value="F:metallopeptidase activity"/>
    <property type="evidence" value="ECO:0007669"/>
    <property type="project" value="InterPro"/>
</dbReference>
<evidence type="ECO:0000313" key="4">
    <source>
        <dbReference type="Proteomes" id="UP000531251"/>
    </source>
</evidence>
<keyword evidence="1" id="KW-0812">Transmembrane</keyword>
<dbReference type="EMBL" id="JAATJB010000001">
    <property type="protein sequence ID" value="NJB95940.1"/>
    <property type="molecule type" value="Genomic_DNA"/>
</dbReference>
<dbReference type="AlphaFoldDB" id="A0A7X6BBA0"/>
<dbReference type="SUPFAM" id="SSF55486">
    <property type="entry name" value="Metalloproteases ('zincins'), catalytic domain"/>
    <property type="match status" value="2"/>
</dbReference>
<proteinExistence type="predicted"/>